<dbReference type="PANTHER" id="PTHR43133:SF8">
    <property type="entry name" value="RNA POLYMERASE SIGMA FACTOR HI_1459-RELATED"/>
    <property type="match status" value="1"/>
</dbReference>
<dbReference type="InterPro" id="IPR039425">
    <property type="entry name" value="RNA_pol_sigma-70-like"/>
</dbReference>
<protein>
    <submittedName>
        <fullName evidence="8">Sigma-70 family RNA polymerase sigma factor</fullName>
    </submittedName>
</protein>
<dbReference type="NCBIfam" id="TIGR02937">
    <property type="entry name" value="sigma70-ECF"/>
    <property type="match status" value="1"/>
</dbReference>
<dbReference type="RefSeq" id="WP_164210929.1">
    <property type="nucleotide sequence ID" value="NZ_JAAGSC010000040.1"/>
</dbReference>
<reference evidence="8 9" key="1">
    <citation type="submission" date="2020-02" db="EMBL/GenBank/DDBJ databases">
        <authorList>
            <person name="Zhang X.-Y."/>
        </authorList>
    </citation>
    <scope>NUCLEOTIDE SEQUENCE [LARGE SCALE GENOMIC DNA]</scope>
    <source>
        <strain evidence="8 9">C33</strain>
    </source>
</reference>
<feature type="domain" description="RNA polymerase sigma-70 region 2" evidence="6">
    <location>
        <begin position="25"/>
        <end position="92"/>
    </location>
</feature>
<gene>
    <name evidence="8" type="ORF">G3I74_07285</name>
</gene>
<dbReference type="Pfam" id="PF08281">
    <property type="entry name" value="Sigma70_r4_2"/>
    <property type="match status" value="1"/>
</dbReference>
<evidence type="ECO:0000256" key="1">
    <source>
        <dbReference type="ARBA" id="ARBA00010641"/>
    </source>
</evidence>
<dbReference type="CDD" id="cd06171">
    <property type="entry name" value="Sigma70_r4"/>
    <property type="match status" value="1"/>
</dbReference>
<keyword evidence="9" id="KW-1185">Reference proteome</keyword>
<proteinExistence type="inferred from homology"/>
<dbReference type="EMBL" id="JAAGSC010000040">
    <property type="protein sequence ID" value="NDY95524.1"/>
    <property type="molecule type" value="Genomic_DNA"/>
</dbReference>
<evidence type="ECO:0000313" key="8">
    <source>
        <dbReference type="EMBL" id="NDY95524.1"/>
    </source>
</evidence>
<dbReference type="InterPro" id="IPR013325">
    <property type="entry name" value="RNA_pol_sigma_r2"/>
</dbReference>
<dbReference type="SUPFAM" id="SSF88946">
    <property type="entry name" value="Sigma2 domain of RNA polymerase sigma factors"/>
    <property type="match status" value="1"/>
</dbReference>
<dbReference type="PANTHER" id="PTHR43133">
    <property type="entry name" value="RNA POLYMERASE ECF-TYPE SIGMA FACTO"/>
    <property type="match status" value="1"/>
</dbReference>
<dbReference type="Pfam" id="PF04542">
    <property type="entry name" value="Sigma70_r2"/>
    <property type="match status" value="1"/>
</dbReference>
<comment type="caution">
    <text evidence="8">The sequence shown here is derived from an EMBL/GenBank/DDBJ whole genome shotgun (WGS) entry which is preliminary data.</text>
</comment>
<evidence type="ECO:0000256" key="4">
    <source>
        <dbReference type="ARBA" id="ARBA00023125"/>
    </source>
</evidence>
<dbReference type="GO" id="GO:0003677">
    <property type="term" value="F:DNA binding"/>
    <property type="evidence" value="ECO:0007669"/>
    <property type="project" value="UniProtKB-KW"/>
</dbReference>
<accession>A0A845UYE6</accession>
<evidence type="ECO:0000256" key="5">
    <source>
        <dbReference type="ARBA" id="ARBA00023163"/>
    </source>
</evidence>
<sequence length="188" mass="21504">MDDARTDDDLMLAYARGEARAFEVLYERYRQPLYRYLLHALGDRAAADDLYQDVWSRIIDARARFRKSRGFKRYAFRIAHNRLVDHWRALERQGSSGEFDELRLAAPSEQQPDSASARDQQAQQLRQALMQLSTEQREAFLLQQEAGLSLADIAAHSGVGRETVKSRLRYAVKRLRNLLGPGPEAAGP</sequence>
<keyword evidence="4" id="KW-0238">DNA-binding</keyword>
<dbReference type="Proteomes" id="UP000484885">
    <property type="component" value="Unassembled WGS sequence"/>
</dbReference>
<dbReference type="AlphaFoldDB" id="A0A845UYE6"/>
<evidence type="ECO:0000259" key="6">
    <source>
        <dbReference type="Pfam" id="PF04542"/>
    </source>
</evidence>
<dbReference type="SUPFAM" id="SSF88659">
    <property type="entry name" value="Sigma3 and sigma4 domains of RNA polymerase sigma factors"/>
    <property type="match status" value="1"/>
</dbReference>
<evidence type="ECO:0000313" key="9">
    <source>
        <dbReference type="Proteomes" id="UP000484885"/>
    </source>
</evidence>
<comment type="similarity">
    <text evidence="1">Belongs to the sigma-70 factor family. ECF subfamily.</text>
</comment>
<dbReference type="InterPro" id="IPR007627">
    <property type="entry name" value="RNA_pol_sigma70_r2"/>
</dbReference>
<dbReference type="GO" id="GO:0006352">
    <property type="term" value="P:DNA-templated transcription initiation"/>
    <property type="evidence" value="ECO:0007669"/>
    <property type="project" value="InterPro"/>
</dbReference>
<dbReference type="GO" id="GO:0016987">
    <property type="term" value="F:sigma factor activity"/>
    <property type="evidence" value="ECO:0007669"/>
    <property type="project" value="UniProtKB-KW"/>
</dbReference>
<dbReference type="InterPro" id="IPR013324">
    <property type="entry name" value="RNA_pol_sigma_r3/r4-like"/>
</dbReference>
<dbReference type="InterPro" id="IPR013249">
    <property type="entry name" value="RNA_pol_sigma70_r4_t2"/>
</dbReference>
<organism evidence="8 9">
    <name type="scientific">Wenzhouxiangella limi</name>
    <dbReference type="NCBI Taxonomy" id="2707351"/>
    <lineage>
        <taxon>Bacteria</taxon>
        <taxon>Pseudomonadati</taxon>
        <taxon>Pseudomonadota</taxon>
        <taxon>Gammaproteobacteria</taxon>
        <taxon>Chromatiales</taxon>
        <taxon>Wenzhouxiangellaceae</taxon>
        <taxon>Wenzhouxiangella</taxon>
    </lineage>
</organism>
<evidence type="ECO:0000256" key="3">
    <source>
        <dbReference type="ARBA" id="ARBA00023082"/>
    </source>
</evidence>
<keyword evidence="2" id="KW-0805">Transcription regulation</keyword>
<keyword evidence="5" id="KW-0804">Transcription</keyword>
<dbReference type="InterPro" id="IPR036388">
    <property type="entry name" value="WH-like_DNA-bd_sf"/>
</dbReference>
<feature type="domain" description="RNA polymerase sigma factor 70 region 4 type 2" evidence="7">
    <location>
        <begin position="123"/>
        <end position="175"/>
    </location>
</feature>
<evidence type="ECO:0000259" key="7">
    <source>
        <dbReference type="Pfam" id="PF08281"/>
    </source>
</evidence>
<keyword evidence="3" id="KW-0731">Sigma factor</keyword>
<dbReference type="InterPro" id="IPR014284">
    <property type="entry name" value="RNA_pol_sigma-70_dom"/>
</dbReference>
<dbReference type="Gene3D" id="1.10.1740.10">
    <property type="match status" value="1"/>
</dbReference>
<evidence type="ECO:0000256" key="2">
    <source>
        <dbReference type="ARBA" id="ARBA00023015"/>
    </source>
</evidence>
<dbReference type="Gene3D" id="1.10.10.10">
    <property type="entry name" value="Winged helix-like DNA-binding domain superfamily/Winged helix DNA-binding domain"/>
    <property type="match status" value="1"/>
</dbReference>
<name>A0A845UYE6_9GAMM</name>